<name>A0AAV4VUA4_CAEEX</name>
<dbReference type="EMBL" id="BPLR01015066">
    <property type="protein sequence ID" value="GIY73334.1"/>
    <property type="molecule type" value="Genomic_DNA"/>
</dbReference>
<feature type="region of interest" description="Disordered" evidence="1">
    <location>
        <begin position="14"/>
        <end position="56"/>
    </location>
</feature>
<protein>
    <submittedName>
        <fullName evidence="2">Uncharacterized protein</fullName>
    </submittedName>
</protein>
<reference evidence="2 3" key="1">
    <citation type="submission" date="2021-06" db="EMBL/GenBank/DDBJ databases">
        <title>Caerostris extrusa draft genome.</title>
        <authorList>
            <person name="Kono N."/>
            <person name="Arakawa K."/>
        </authorList>
    </citation>
    <scope>NUCLEOTIDE SEQUENCE [LARGE SCALE GENOMIC DNA]</scope>
</reference>
<accession>A0AAV4VUA4</accession>
<dbReference type="AlphaFoldDB" id="A0AAV4VUA4"/>
<organism evidence="2 3">
    <name type="scientific">Caerostris extrusa</name>
    <name type="common">Bark spider</name>
    <name type="synonym">Caerostris bankana</name>
    <dbReference type="NCBI Taxonomy" id="172846"/>
    <lineage>
        <taxon>Eukaryota</taxon>
        <taxon>Metazoa</taxon>
        <taxon>Ecdysozoa</taxon>
        <taxon>Arthropoda</taxon>
        <taxon>Chelicerata</taxon>
        <taxon>Arachnida</taxon>
        <taxon>Araneae</taxon>
        <taxon>Araneomorphae</taxon>
        <taxon>Entelegynae</taxon>
        <taxon>Araneoidea</taxon>
        <taxon>Araneidae</taxon>
        <taxon>Caerostris</taxon>
    </lineage>
</organism>
<evidence type="ECO:0000313" key="2">
    <source>
        <dbReference type="EMBL" id="GIY73334.1"/>
    </source>
</evidence>
<proteinExistence type="predicted"/>
<sequence>MVERYVAACEEPVSRCPPSRRQRCPRDTTRKSAQKSLRADHPQTKPNRYGQPRDVKRDFPKSHLLKFGPFAGRVGVFQ</sequence>
<evidence type="ECO:0000256" key="1">
    <source>
        <dbReference type="SAM" id="MobiDB-lite"/>
    </source>
</evidence>
<evidence type="ECO:0000313" key="3">
    <source>
        <dbReference type="Proteomes" id="UP001054945"/>
    </source>
</evidence>
<gene>
    <name evidence="2" type="ORF">CEXT_669511</name>
</gene>
<dbReference type="Proteomes" id="UP001054945">
    <property type="component" value="Unassembled WGS sequence"/>
</dbReference>
<keyword evidence="3" id="KW-1185">Reference proteome</keyword>
<comment type="caution">
    <text evidence="2">The sequence shown here is derived from an EMBL/GenBank/DDBJ whole genome shotgun (WGS) entry which is preliminary data.</text>
</comment>